<gene>
    <name evidence="3" type="ORF">HNQ25_01845</name>
</gene>
<keyword evidence="2" id="KW-0812">Transmembrane</keyword>
<feature type="region of interest" description="Disordered" evidence="1">
    <location>
        <begin position="75"/>
        <end position="103"/>
    </location>
</feature>
<name>A0ABX6SI67_9PSED</name>
<evidence type="ECO:0000313" key="3">
    <source>
        <dbReference type="EMBL" id="QNH01498.1"/>
    </source>
</evidence>
<organism evidence="3 4">
    <name type="scientific">Pseudomonas sediminis</name>
    <dbReference type="NCBI Taxonomy" id="1691904"/>
    <lineage>
        <taxon>Bacteria</taxon>
        <taxon>Pseudomonadati</taxon>
        <taxon>Pseudomonadota</taxon>
        <taxon>Gammaproteobacteria</taxon>
        <taxon>Pseudomonadales</taxon>
        <taxon>Pseudomonadaceae</taxon>
        <taxon>Pseudomonas</taxon>
    </lineage>
</organism>
<sequence length="103" mass="10399">MRGNRAAAAPAHLLADSTFGGIALSEGHRFEAVTFAGTLAFAAVFGGFAIILAFAGRDAVTMYFGFLSHCYGAGESSEHAGSSEGDGSTSSSGGFHGHVRILG</sequence>
<reference evidence="3 4" key="1">
    <citation type="journal article" date="2020" name="Microbiol. Resour. Announc.">
        <title>Complete genome sequences of four natural Pseudomonas isolates that catabolize a wide range of aromatic compounds relevant to lignin valorization.</title>
        <authorList>
            <person name="Hatmaker E.A."/>
            <person name="Presley G."/>
            <person name="Cannon O."/>
            <person name="Guss A.M."/>
            <person name="Elkins J.G."/>
        </authorList>
    </citation>
    <scope>NUCLEOTIDE SEQUENCE [LARGE SCALE GENOMIC DNA]</scope>
    <source>
        <strain evidence="3 4">B10D7D</strain>
    </source>
</reference>
<dbReference type="EMBL" id="CP060009">
    <property type="protein sequence ID" value="QNH01498.1"/>
    <property type="molecule type" value="Genomic_DNA"/>
</dbReference>
<feature type="transmembrane region" description="Helical" evidence="2">
    <location>
        <begin position="33"/>
        <end position="55"/>
    </location>
</feature>
<feature type="compositionally biased region" description="Low complexity" evidence="1">
    <location>
        <begin position="75"/>
        <end position="93"/>
    </location>
</feature>
<proteinExistence type="predicted"/>
<keyword evidence="4" id="KW-1185">Reference proteome</keyword>
<evidence type="ECO:0000256" key="1">
    <source>
        <dbReference type="SAM" id="MobiDB-lite"/>
    </source>
</evidence>
<keyword evidence="2" id="KW-1133">Transmembrane helix</keyword>
<protein>
    <submittedName>
        <fullName evidence="3">Uncharacterized protein</fullName>
    </submittedName>
</protein>
<keyword evidence="2" id="KW-0472">Membrane</keyword>
<evidence type="ECO:0000256" key="2">
    <source>
        <dbReference type="SAM" id="Phobius"/>
    </source>
</evidence>
<dbReference type="Proteomes" id="UP000515254">
    <property type="component" value="Chromosome"/>
</dbReference>
<evidence type="ECO:0000313" key="4">
    <source>
        <dbReference type="Proteomes" id="UP000515254"/>
    </source>
</evidence>
<accession>A0ABX6SI67</accession>